<reference evidence="10" key="1">
    <citation type="submission" date="2021-02" db="EMBL/GenBank/DDBJ databases">
        <title>Skermanella TT6 skin isolate.</title>
        <authorList>
            <person name="Lee K."/>
            <person name="Ganzorig M."/>
        </authorList>
    </citation>
    <scope>NUCLEOTIDE SEQUENCE</scope>
    <source>
        <strain evidence="10">TT6</strain>
    </source>
</reference>
<protein>
    <recommendedName>
        <fullName evidence="2">Cell division protein ZapA</fullName>
    </recommendedName>
    <alternativeName>
        <fullName evidence="9">Z ring-associated protein ZapA</fullName>
    </alternativeName>
</protein>
<dbReference type="InterPro" id="IPR036192">
    <property type="entry name" value="Cell_div_ZapA-like_sf"/>
</dbReference>
<accession>A0ABX7B009</accession>
<evidence type="ECO:0000256" key="1">
    <source>
        <dbReference type="ARBA" id="ARBA00004496"/>
    </source>
</evidence>
<keyword evidence="3" id="KW-0963">Cytoplasm</keyword>
<evidence type="ECO:0000256" key="2">
    <source>
        <dbReference type="ARBA" id="ARBA00015195"/>
    </source>
</evidence>
<comment type="subunit">
    <text evidence="8">Homodimer. Interacts with FtsZ.</text>
</comment>
<dbReference type="Pfam" id="PF05164">
    <property type="entry name" value="ZapA"/>
    <property type="match status" value="1"/>
</dbReference>
<comment type="subcellular location">
    <subcellularLocation>
        <location evidence="1">Cytoplasm</location>
    </subcellularLocation>
</comment>
<proteinExistence type="predicted"/>
<dbReference type="Gene3D" id="3.30.160.880">
    <property type="entry name" value="Cell division protein ZapA protomer, N-terminal domain"/>
    <property type="match status" value="1"/>
</dbReference>
<keyword evidence="4 10" id="KW-0132">Cell division</keyword>
<sequence>MPRVDVTLNGRSYLIGCEDGQEARLRQLANYLDGQLRAIAGRAPTAGEAQALAMGALLVTDQLFDLKAEYDALAADVRNGAAPGEANGTSQAEEDVMVAAVDHLAKRIGDIAAKLDRA</sequence>
<evidence type="ECO:0000256" key="6">
    <source>
        <dbReference type="ARBA" id="ARBA00023306"/>
    </source>
</evidence>
<name>A0ABX7B009_9PROT</name>
<comment type="function">
    <text evidence="7">Activator of cell division through the inhibition of FtsZ GTPase activity, therefore promoting FtsZ assembly into bundles of protofilaments necessary for the formation of the division Z ring. It is recruited early at mid-cell but it is not essential for cell division.</text>
</comment>
<evidence type="ECO:0000313" key="10">
    <source>
        <dbReference type="EMBL" id="QQP87491.1"/>
    </source>
</evidence>
<dbReference type="PANTHER" id="PTHR34981:SF1">
    <property type="entry name" value="CELL DIVISION PROTEIN ZAPA"/>
    <property type="match status" value="1"/>
</dbReference>
<dbReference type="InterPro" id="IPR007838">
    <property type="entry name" value="Cell_div_ZapA-like"/>
</dbReference>
<keyword evidence="5" id="KW-0717">Septation</keyword>
<organism evidence="10 11">
    <name type="scientific">Skermanella cutis</name>
    <dbReference type="NCBI Taxonomy" id="2775420"/>
    <lineage>
        <taxon>Bacteria</taxon>
        <taxon>Pseudomonadati</taxon>
        <taxon>Pseudomonadota</taxon>
        <taxon>Alphaproteobacteria</taxon>
        <taxon>Rhodospirillales</taxon>
        <taxon>Azospirillaceae</taxon>
        <taxon>Skermanella</taxon>
    </lineage>
</organism>
<keyword evidence="6" id="KW-0131">Cell cycle</keyword>
<dbReference type="InterPro" id="IPR042233">
    <property type="entry name" value="Cell_div_ZapA_N"/>
</dbReference>
<dbReference type="Proteomes" id="UP000595197">
    <property type="component" value="Chromosome"/>
</dbReference>
<evidence type="ECO:0000256" key="5">
    <source>
        <dbReference type="ARBA" id="ARBA00023210"/>
    </source>
</evidence>
<evidence type="ECO:0000256" key="8">
    <source>
        <dbReference type="ARBA" id="ARBA00026068"/>
    </source>
</evidence>
<dbReference type="PANTHER" id="PTHR34981">
    <property type="entry name" value="CELL DIVISION PROTEIN ZAPA"/>
    <property type="match status" value="1"/>
</dbReference>
<dbReference type="EMBL" id="CP067420">
    <property type="protein sequence ID" value="QQP87491.1"/>
    <property type="molecule type" value="Genomic_DNA"/>
</dbReference>
<evidence type="ECO:0000256" key="4">
    <source>
        <dbReference type="ARBA" id="ARBA00022618"/>
    </source>
</evidence>
<evidence type="ECO:0000256" key="3">
    <source>
        <dbReference type="ARBA" id="ARBA00022490"/>
    </source>
</evidence>
<keyword evidence="11" id="KW-1185">Reference proteome</keyword>
<dbReference type="RefSeq" id="WP_201070691.1">
    <property type="nucleotide sequence ID" value="NZ_CP067420.1"/>
</dbReference>
<evidence type="ECO:0000256" key="7">
    <source>
        <dbReference type="ARBA" id="ARBA00024910"/>
    </source>
</evidence>
<evidence type="ECO:0000256" key="9">
    <source>
        <dbReference type="ARBA" id="ARBA00033158"/>
    </source>
</evidence>
<evidence type="ECO:0000313" key="11">
    <source>
        <dbReference type="Proteomes" id="UP000595197"/>
    </source>
</evidence>
<gene>
    <name evidence="10" type="ORF">IGS68_15420</name>
</gene>
<dbReference type="GO" id="GO:0051301">
    <property type="term" value="P:cell division"/>
    <property type="evidence" value="ECO:0007669"/>
    <property type="project" value="UniProtKB-KW"/>
</dbReference>
<dbReference type="SUPFAM" id="SSF102829">
    <property type="entry name" value="Cell division protein ZapA-like"/>
    <property type="match status" value="1"/>
</dbReference>